<accession>A0A5A7QMI7</accession>
<proteinExistence type="predicted"/>
<gene>
    <name evidence="1" type="ORF">STAS_22621</name>
</gene>
<dbReference type="EMBL" id="BKCP01007183">
    <property type="protein sequence ID" value="GER45647.1"/>
    <property type="molecule type" value="Genomic_DNA"/>
</dbReference>
<protein>
    <submittedName>
        <fullName evidence="1">Polynucleotidyl transferase</fullName>
    </submittedName>
</protein>
<evidence type="ECO:0000313" key="2">
    <source>
        <dbReference type="Proteomes" id="UP000325081"/>
    </source>
</evidence>
<name>A0A5A7QMI7_STRAF</name>
<dbReference type="AlphaFoldDB" id="A0A5A7QMI7"/>
<evidence type="ECO:0000313" key="1">
    <source>
        <dbReference type="EMBL" id="GER45647.1"/>
    </source>
</evidence>
<reference evidence="2" key="1">
    <citation type="journal article" date="2019" name="Curr. Biol.">
        <title>Genome Sequence of Striga asiatica Provides Insight into the Evolution of Plant Parasitism.</title>
        <authorList>
            <person name="Yoshida S."/>
            <person name="Kim S."/>
            <person name="Wafula E.K."/>
            <person name="Tanskanen J."/>
            <person name="Kim Y.M."/>
            <person name="Honaas L."/>
            <person name="Yang Z."/>
            <person name="Spallek T."/>
            <person name="Conn C.E."/>
            <person name="Ichihashi Y."/>
            <person name="Cheong K."/>
            <person name="Cui S."/>
            <person name="Der J.P."/>
            <person name="Gundlach H."/>
            <person name="Jiao Y."/>
            <person name="Hori C."/>
            <person name="Ishida J.K."/>
            <person name="Kasahara H."/>
            <person name="Kiba T."/>
            <person name="Kim M.S."/>
            <person name="Koo N."/>
            <person name="Laohavisit A."/>
            <person name="Lee Y.H."/>
            <person name="Lumba S."/>
            <person name="McCourt P."/>
            <person name="Mortimer J.C."/>
            <person name="Mutuku J.M."/>
            <person name="Nomura T."/>
            <person name="Sasaki-Sekimoto Y."/>
            <person name="Seto Y."/>
            <person name="Wang Y."/>
            <person name="Wakatake T."/>
            <person name="Sakakibara H."/>
            <person name="Demura T."/>
            <person name="Yamaguchi S."/>
            <person name="Yoneyama K."/>
            <person name="Manabe R.I."/>
            <person name="Nelson D.C."/>
            <person name="Schulman A.H."/>
            <person name="Timko M.P."/>
            <person name="dePamphilis C.W."/>
            <person name="Choi D."/>
            <person name="Shirasu K."/>
        </authorList>
    </citation>
    <scope>NUCLEOTIDE SEQUENCE [LARGE SCALE GENOMIC DNA]</scope>
    <source>
        <strain evidence="2">cv. UVA1</strain>
    </source>
</reference>
<dbReference type="GO" id="GO:0016740">
    <property type="term" value="F:transferase activity"/>
    <property type="evidence" value="ECO:0007669"/>
    <property type="project" value="UniProtKB-KW"/>
</dbReference>
<sequence length="107" mass="10922">MGSLSLVGCSLDGRGAMIIALPWSSPPTGGFARDGAVKGSGKASAGGLVRDSQGMWLGGFMANIGRTSVLQTGRTCWGKGGIAILPRHNSFNPPEPIGPVLSDLRLT</sequence>
<organism evidence="1 2">
    <name type="scientific">Striga asiatica</name>
    <name type="common">Asiatic witchweed</name>
    <name type="synonym">Buchnera asiatica</name>
    <dbReference type="NCBI Taxonomy" id="4170"/>
    <lineage>
        <taxon>Eukaryota</taxon>
        <taxon>Viridiplantae</taxon>
        <taxon>Streptophyta</taxon>
        <taxon>Embryophyta</taxon>
        <taxon>Tracheophyta</taxon>
        <taxon>Spermatophyta</taxon>
        <taxon>Magnoliopsida</taxon>
        <taxon>eudicotyledons</taxon>
        <taxon>Gunneridae</taxon>
        <taxon>Pentapetalae</taxon>
        <taxon>asterids</taxon>
        <taxon>lamiids</taxon>
        <taxon>Lamiales</taxon>
        <taxon>Orobanchaceae</taxon>
        <taxon>Buchnereae</taxon>
        <taxon>Striga</taxon>
    </lineage>
</organism>
<keyword evidence="2" id="KW-1185">Reference proteome</keyword>
<comment type="caution">
    <text evidence="1">The sequence shown here is derived from an EMBL/GenBank/DDBJ whole genome shotgun (WGS) entry which is preliminary data.</text>
</comment>
<keyword evidence="1" id="KW-0808">Transferase</keyword>
<dbReference type="Proteomes" id="UP000325081">
    <property type="component" value="Unassembled WGS sequence"/>
</dbReference>